<keyword evidence="1" id="KW-0175">Coiled coil</keyword>
<feature type="non-terminal residue" evidence="2">
    <location>
        <position position="68"/>
    </location>
</feature>
<sequence>AKLEGKIVLMEGELIDLRGKQENYGNLLEDVRLTRDELKDTKKKLEDVETRGAEEKKRLEEVIADLQS</sequence>
<dbReference type="AlphaFoldDB" id="A0A2K3KTX9"/>
<gene>
    <name evidence="2" type="ORF">L195_g064569</name>
</gene>
<accession>A0A2K3KTX9</accession>
<proteinExistence type="predicted"/>
<comment type="caution">
    <text evidence="2">The sequence shown here is derived from an EMBL/GenBank/DDBJ whole genome shotgun (WGS) entry which is preliminary data.</text>
</comment>
<reference evidence="2 3" key="2">
    <citation type="journal article" date="2017" name="Front. Plant Sci.">
        <title>Gene Classification and Mining of Molecular Markers Useful in Red Clover (Trifolium pratense) Breeding.</title>
        <authorList>
            <person name="Istvanek J."/>
            <person name="Dluhosova J."/>
            <person name="Dluhos P."/>
            <person name="Patkova L."/>
            <person name="Nedelnik J."/>
            <person name="Repkova J."/>
        </authorList>
    </citation>
    <scope>NUCLEOTIDE SEQUENCE [LARGE SCALE GENOMIC DNA]</scope>
    <source>
        <strain evidence="3">cv. Tatra</strain>
        <tissue evidence="2">Young leaves</tissue>
    </source>
</reference>
<feature type="coiled-coil region" evidence="1">
    <location>
        <begin position="28"/>
        <end position="65"/>
    </location>
</feature>
<protein>
    <submittedName>
        <fullName evidence="2">Uncharacterized protein</fullName>
    </submittedName>
</protein>
<dbReference type="EMBL" id="ASHM01256545">
    <property type="protein sequence ID" value="PNX69736.1"/>
    <property type="molecule type" value="Genomic_DNA"/>
</dbReference>
<dbReference type="Proteomes" id="UP000236291">
    <property type="component" value="Unassembled WGS sequence"/>
</dbReference>
<evidence type="ECO:0000313" key="3">
    <source>
        <dbReference type="Proteomes" id="UP000236291"/>
    </source>
</evidence>
<organism evidence="2 3">
    <name type="scientific">Trifolium pratense</name>
    <name type="common">Red clover</name>
    <dbReference type="NCBI Taxonomy" id="57577"/>
    <lineage>
        <taxon>Eukaryota</taxon>
        <taxon>Viridiplantae</taxon>
        <taxon>Streptophyta</taxon>
        <taxon>Embryophyta</taxon>
        <taxon>Tracheophyta</taxon>
        <taxon>Spermatophyta</taxon>
        <taxon>Magnoliopsida</taxon>
        <taxon>eudicotyledons</taxon>
        <taxon>Gunneridae</taxon>
        <taxon>Pentapetalae</taxon>
        <taxon>rosids</taxon>
        <taxon>fabids</taxon>
        <taxon>Fabales</taxon>
        <taxon>Fabaceae</taxon>
        <taxon>Papilionoideae</taxon>
        <taxon>50 kb inversion clade</taxon>
        <taxon>NPAAA clade</taxon>
        <taxon>Hologalegina</taxon>
        <taxon>IRL clade</taxon>
        <taxon>Trifolieae</taxon>
        <taxon>Trifolium</taxon>
    </lineage>
</organism>
<name>A0A2K3KTX9_TRIPR</name>
<feature type="non-terminal residue" evidence="2">
    <location>
        <position position="1"/>
    </location>
</feature>
<evidence type="ECO:0000256" key="1">
    <source>
        <dbReference type="SAM" id="Coils"/>
    </source>
</evidence>
<reference evidence="2 3" key="1">
    <citation type="journal article" date="2014" name="Am. J. Bot.">
        <title>Genome assembly and annotation for red clover (Trifolium pratense; Fabaceae).</title>
        <authorList>
            <person name="Istvanek J."/>
            <person name="Jaros M."/>
            <person name="Krenek A."/>
            <person name="Repkova J."/>
        </authorList>
    </citation>
    <scope>NUCLEOTIDE SEQUENCE [LARGE SCALE GENOMIC DNA]</scope>
    <source>
        <strain evidence="3">cv. Tatra</strain>
        <tissue evidence="2">Young leaves</tissue>
    </source>
</reference>
<evidence type="ECO:0000313" key="2">
    <source>
        <dbReference type="EMBL" id="PNX69736.1"/>
    </source>
</evidence>